<dbReference type="RefSeq" id="WP_207673542.1">
    <property type="nucleotide sequence ID" value="NZ_JAFREM010000016.1"/>
</dbReference>
<dbReference type="Proteomes" id="UP000664601">
    <property type="component" value="Unassembled WGS sequence"/>
</dbReference>
<evidence type="ECO:0000313" key="1">
    <source>
        <dbReference type="EMBL" id="MBO1306617.1"/>
    </source>
</evidence>
<organism evidence="1 2">
    <name type="scientific">Candidatus Enterococcus moelleringii</name>
    <dbReference type="NCBI Taxonomy" id="2815325"/>
    <lineage>
        <taxon>Bacteria</taxon>
        <taxon>Bacillati</taxon>
        <taxon>Bacillota</taxon>
        <taxon>Bacilli</taxon>
        <taxon>Lactobacillales</taxon>
        <taxon>Enterococcaceae</taxon>
        <taxon>Enterococcus</taxon>
    </lineage>
</organism>
<keyword evidence="2" id="KW-1185">Reference proteome</keyword>
<name>A0ABS3LAH8_9ENTE</name>
<gene>
    <name evidence="1" type="ORF">JZO70_10610</name>
</gene>
<reference evidence="1 2" key="1">
    <citation type="submission" date="2021-03" db="EMBL/GenBank/DDBJ databases">
        <title>Enterococcal diversity collection.</title>
        <authorList>
            <person name="Gilmore M.S."/>
            <person name="Schwartzman J."/>
            <person name="Van Tyne D."/>
            <person name="Martin M."/>
            <person name="Earl A.M."/>
            <person name="Manson A.L."/>
            <person name="Straub T."/>
            <person name="Salamzade R."/>
            <person name="Saavedra J."/>
            <person name="Lebreton F."/>
            <person name="Prichula J."/>
            <person name="Schaufler K."/>
            <person name="Gaca A."/>
            <person name="Sgardioli B."/>
            <person name="Wagenaar J."/>
            <person name="Strong T."/>
        </authorList>
    </citation>
    <scope>NUCLEOTIDE SEQUENCE [LARGE SCALE GENOMIC DNA]</scope>
    <source>
        <strain evidence="1 2">669A</strain>
    </source>
</reference>
<comment type="caution">
    <text evidence="1">The sequence shown here is derived from an EMBL/GenBank/DDBJ whole genome shotgun (WGS) entry which is preliminary data.</text>
</comment>
<proteinExistence type="predicted"/>
<dbReference type="EMBL" id="JAFREM010000016">
    <property type="protein sequence ID" value="MBO1306617.1"/>
    <property type="molecule type" value="Genomic_DNA"/>
</dbReference>
<accession>A0ABS3LAH8</accession>
<protein>
    <submittedName>
        <fullName evidence="1">Uncharacterized protein</fullName>
    </submittedName>
</protein>
<evidence type="ECO:0000313" key="2">
    <source>
        <dbReference type="Proteomes" id="UP000664601"/>
    </source>
</evidence>
<sequence>MQRNTLPTAKLFQLQRNTLEKRIGDYYDETSDAKTTIKYLVALQIRDELSTEDFSFVLSELVRHIFLKTKTTRALRRYYYLFLDYFTAKEWKHLTSRLFTVKRFVTEKITKLMDLIEEVRPEAFAVP</sequence>